<dbReference type="PANTHER" id="PTHR15323:SF6">
    <property type="entry name" value="CELL DIVISION CYCLE PROTEIN 123 HOMOLOG"/>
    <property type="match status" value="1"/>
</dbReference>
<dbReference type="OrthoDB" id="360540at2759"/>
<dbReference type="GO" id="GO:0000287">
    <property type="term" value="F:magnesium ion binding"/>
    <property type="evidence" value="ECO:0007669"/>
    <property type="project" value="EnsemblFungi"/>
</dbReference>
<dbReference type="HOGENOM" id="CLU_034402_2_0_1"/>
<dbReference type="RefSeq" id="XP_007675978.1">
    <property type="nucleotide sequence ID" value="XM_007677788.1"/>
</dbReference>
<dbReference type="Pfam" id="PF07065">
    <property type="entry name" value="D123"/>
    <property type="match status" value="1"/>
</dbReference>
<dbReference type="GO" id="GO:0005524">
    <property type="term" value="F:ATP binding"/>
    <property type="evidence" value="ECO:0007669"/>
    <property type="project" value="EnsemblFungi"/>
</dbReference>
<accession>M2MHS0</accession>
<feature type="region of interest" description="Disordered" evidence="2">
    <location>
        <begin position="282"/>
        <end position="347"/>
    </location>
</feature>
<reference evidence="3 4" key="1">
    <citation type="journal article" date="2012" name="PLoS Pathog.">
        <title>Diverse lifestyles and strategies of plant pathogenesis encoded in the genomes of eighteen Dothideomycetes fungi.</title>
        <authorList>
            <person name="Ohm R.A."/>
            <person name="Feau N."/>
            <person name="Henrissat B."/>
            <person name="Schoch C.L."/>
            <person name="Horwitz B.A."/>
            <person name="Barry K.W."/>
            <person name="Condon B.J."/>
            <person name="Copeland A.C."/>
            <person name="Dhillon B."/>
            <person name="Glaser F."/>
            <person name="Hesse C.N."/>
            <person name="Kosti I."/>
            <person name="LaButti K."/>
            <person name="Lindquist E.A."/>
            <person name="Lucas S."/>
            <person name="Salamov A.A."/>
            <person name="Bradshaw R.E."/>
            <person name="Ciuffetti L."/>
            <person name="Hamelin R.C."/>
            <person name="Kema G.H.J."/>
            <person name="Lawrence C."/>
            <person name="Scott J.A."/>
            <person name="Spatafora J.W."/>
            <person name="Turgeon B.G."/>
            <person name="de Wit P.J.G.M."/>
            <person name="Zhong S."/>
            <person name="Goodwin S.B."/>
            <person name="Grigoriev I.V."/>
        </authorList>
    </citation>
    <scope>NUCLEOTIDE SEQUENCE [LARGE SCALE GENOMIC DNA]</scope>
    <source>
        <strain evidence="3 4">UAMH 10762</strain>
    </source>
</reference>
<dbReference type="PANTHER" id="PTHR15323">
    <property type="entry name" value="D123 PROTEIN"/>
    <property type="match status" value="1"/>
</dbReference>
<dbReference type="STRING" id="717646.M2MHS0"/>
<dbReference type="Proteomes" id="UP000011761">
    <property type="component" value="Unassembled WGS sequence"/>
</dbReference>
<dbReference type="EMBL" id="KB445555">
    <property type="protein sequence ID" value="EMC96171.1"/>
    <property type="molecule type" value="Genomic_DNA"/>
</dbReference>
<dbReference type="AlphaFoldDB" id="M2MHS0"/>
<gene>
    <name evidence="3" type="ORF">BAUCODRAFT_24004</name>
</gene>
<name>M2MHS0_BAUPA</name>
<dbReference type="KEGG" id="bcom:BAUCODRAFT_24004"/>
<dbReference type="GO" id="GO:0005737">
    <property type="term" value="C:cytoplasm"/>
    <property type="evidence" value="ECO:0007669"/>
    <property type="project" value="TreeGrafter"/>
</dbReference>
<feature type="compositionally biased region" description="Acidic residues" evidence="2">
    <location>
        <begin position="313"/>
        <end position="324"/>
    </location>
</feature>
<dbReference type="GeneID" id="19110116"/>
<dbReference type="OMA" id="TFPDPNF"/>
<comment type="similarity">
    <text evidence="1">Belongs to the CDC123 family.</text>
</comment>
<keyword evidence="4" id="KW-1185">Reference proteome</keyword>
<evidence type="ECO:0000313" key="4">
    <source>
        <dbReference type="Proteomes" id="UP000011761"/>
    </source>
</evidence>
<dbReference type="eggNOG" id="KOG2983">
    <property type="taxonomic scope" value="Eukaryota"/>
</dbReference>
<evidence type="ECO:0000313" key="3">
    <source>
        <dbReference type="EMBL" id="EMC96171.1"/>
    </source>
</evidence>
<sequence>MDLPFPPVTKAHIVNCAVHKWHPKYKNVTPKTRIIPLSRPFVEYLRADGIVLPEDDAAIQQTECDSDSGFYSSDNVDTDDEPTDTRDVAAEWRETHDRIKATIAELGGVVLPKLNWSAPKDATWMNATNSMECRSPDDIYLLLKSSDFVTHDLEHAFDGCVNTPECSLNQADISYHLVLRKHFQLNPAFEFRCFVRNRRLICLCQRDLNHHPLLFKIRDKLCSTIRLFFETRLRDTFEDDDFVFDCYVPAPHDKVWLIDINPWDARTDPILFGWLEILTMDEPGSRPREDQSPTTSDQAGTRSADDTSAGDSSDAESDVDEEIWSPELRLINPGDPETSLATPQYSAHKLPRDVVEASQNGESLLEFAKDWQNILARRQQTDAEHGDSESE</sequence>
<evidence type="ECO:0000256" key="1">
    <source>
        <dbReference type="ARBA" id="ARBA00011047"/>
    </source>
</evidence>
<feature type="compositionally biased region" description="Polar residues" evidence="2">
    <location>
        <begin position="292"/>
        <end position="301"/>
    </location>
</feature>
<dbReference type="GO" id="GO:1905143">
    <property type="term" value="P:eukaryotic translation initiation factor 2 complex assembly"/>
    <property type="evidence" value="ECO:0007669"/>
    <property type="project" value="EnsemblFungi"/>
</dbReference>
<proteinExistence type="inferred from homology"/>
<dbReference type="GO" id="GO:0044183">
    <property type="term" value="F:protein folding chaperone"/>
    <property type="evidence" value="ECO:0007669"/>
    <property type="project" value="EnsemblFungi"/>
</dbReference>
<organism evidence="3 4">
    <name type="scientific">Baudoinia panamericana (strain UAMH 10762)</name>
    <name type="common">Angels' share fungus</name>
    <name type="synonym">Baudoinia compniacensis (strain UAMH 10762)</name>
    <dbReference type="NCBI Taxonomy" id="717646"/>
    <lineage>
        <taxon>Eukaryota</taxon>
        <taxon>Fungi</taxon>
        <taxon>Dikarya</taxon>
        <taxon>Ascomycota</taxon>
        <taxon>Pezizomycotina</taxon>
        <taxon>Dothideomycetes</taxon>
        <taxon>Dothideomycetidae</taxon>
        <taxon>Mycosphaerellales</taxon>
        <taxon>Teratosphaeriaceae</taxon>
        <taxon>Baudoinia</taxon>
    </lineage>
</organism>
<dbReference type="InterPro" id="IPR009772">
    <property type="entry name" value="CDC123"/>
</dbReference>
<evidence type="ECO:0000256" key="2">
    <source>
        <dbReference type="SAM" id="MobiDB-lite"/>
    </source>
</evidence>
<protein>
    <submittedName>
        <fullName evidence="3">Uncharacterized protein</fullName>
    </submittedName>
</protein>